<dbReference type="CDD" id="cd03429">
    <property type="entry name" value="NUDIX_NADH_pyrophosphatase_Nudt13"/>
    <property type="match status" value="1"/>
</dbReference>
<feature type="compositionally biased region" description="Polar residues" evidence="7">
    <location>
        <begin position="333"/>
        <end position="342"/>
    </location>
</feature>
<evidence type="ECO:0000313" key="9">
    <source>
        <dbReference type="EMBL" id="CEM49357.1"/>
    </source>
</evidence>
<dbReference type="InterPro" id="IPR000086">
    <property type="entry name" value="NUDIX_hydrolase_dom"/>
</dbReference>
<gene>
    <name evidence="9" type="ORF">Cvel_33329</name>
</gene>
<dbReference type="GO" id="GO:0006742">
    <property type="term" value="P:NADP+ catabolic process"/>
    <property type="evidence" value="ECO:0007669"/>
    <property type="project" value="TreeGrafter"/>
</dbReference>
<keyword evidence="3" id="KW-0479">Metal-binding</keyword>
<dbReference type="EC" id="3.6.1.22" evidence="2"/>
<dbReference type="PROSITE" id="PS00893">
    <property type="entry name" value="NUDIX_BOX"/>
    <property type="match status" value="1"/>
</dbReference>
<dbReference type="GO" id="GO:0019677">
    <property type="term" value="P:NAD+ catabolic process"/>
    <property type="evidence" value="ECO:0007669"/>
    <property type="project" value="TreeGrafter"/>
</dbReference>
<evidence type="ECO:0000256" key="6">
    <source>
        <dbReference type="ARBA" id="ARBA00023027"/>
    </source>
</evidence>
<proteinExistence type="predicted"/>
<dbReference type="InterPro" id="IPR015797">
    <property type="entry name" value="NUDIX_hydrolase-like_dom_sf"/>
</dbReference>
<evidence type="ECO:0000256" key="3">
    <source>
        <dbReference type="ARBA" id="ARBA00022723"/>
    </source>
</evidence>
<dbReference type="GO" id="GO:0035529">
    <property type="term" value="F:NADH pyrophosphatase activity"/>
    <property type="evidence" value="ECO:0007669"/>
    <property type="project" value="TreeGrafter"/>
</dbReference>
<evidence type="ECO:0000256" key="4">
    <source>
        <dbReference type="ARBA" id="ARBA00022801"/>
    </source>
</evidence>
<dbReference type="InterPro" id="IPR020084">
    <property type="entry name" value="NUDIX_hydrolase_CS"/>
</dbReference>
<dbReference type="Gene3D" id="3.90.79.20">
    <property type="match status" value="1"/>
</dbReference>
<dbReference type="AlphaFoldDB" id="A0A0G4HXW9"/>
<evidence type="ECO:0000256" key="5">
    <source>
        <dbReference type="ARBA" id="ARBA00022842"/>
    </source>
</evidence>
<dbReference type="GO" id="GO:0046872">
    <property type="term" value="F:metal ion binding"/>
    <property type="evidence" value="ECO:0007669"/>
    <property type="project" value="UniProtKB-KW"/>
</dbReference>
<evidence type="ECO:0000256" key="1">
    <source>
        <dbReference type="ARBA" id="ARBA00001946"/>
    </source>
</evidence>
<dbReference type="Gene3D" id="3.90.79.10">
    <property type="entry name" value="Nucleoside Triphosphate Pyrophosphohydrolase"/>
    <property type="match status" value="1"/>
</dbReference>
<evidence type="ECO:0000256" key="2">
    <source>
        <dbReference type="ARBA" id="ARBA00012381"/>
    </source>
</evidence>
<evidence type="ECO:0000259" key="8">
    <source>
        <dbReference type="PROSITE" id="PS51462"/>
    </source>
</evidence>
<comment type="cofactor">
    <cofactor evidence="1">
        <name>Mg(2+)</name>
        <dbReference type="ChEBI" id="CHEBI:18420"/>
    </cofactor>
</comment>
<dbReference type="EMBL" id="CDMZ01004310">
    <property type="protein sequence ID" value="CEM49357.1"/>
    <property type="molecule type" value="Genomic_DNA"/>
</dbReference>
<feature type="compositionally biased region" description="Basic and acidic residues" evidence="7">
    <location>
        <begin position="463"/>
        <end position="473"/>
    </location>
</feature>
<protein>
    <recommendedName>
        <fullName evidence="2">NAD(+) diphosphatase</fullName>
        <ecNumber evidence="2">3.6.1.22</ecNumber>
    </recommendedName>
</protein>
<keyword evidence="4" id="KW-0378">Hydrolase</keyword>
<reference evidence="9" key="1">
    <citation type="submission" date="2014-11" db="EMBL/GenBank/DDBJ databases">
        <authorList>
            <person name="Otto D Thomas"/>
            <person name="Naeem Raeece"/>
        </authorList>
    </citation>
    <scope>NUCLEOTIDE SEQUENCE</scope>
</reference>
<evidence type="ECO:0000256" key="7">
    <source>
        <dbReference type="SAM" id="MobiDB-lite"/>
    </source>
</evidence>
<dbReference type="PANTHER" id="PTHR42904:SF8">
    <property type="entry name" value="NAD(+) DIPHOSPHATASE"/>
    <property type="match status" value="1"/>
</dbReference>
<dbReference type="PANTHER" id="PTHR42904">
    <property type="entry name" value="NUDIX HYDROLASE, NUDC SUBFAMILY"/>
    <property type="match status" value="1"/>
</dbReference>
<accession>A0A0G4HXW9</accession>
<dbReference type="Pfam" id="PF00293">
    <property type="entry name" value="NUDIX"/>
    <property type="match status" value="1"/>
</dbReference>
<feature type="region of interest" description="Disordered" evidence="7">
    <location>
        <begin position="330"/>
        <end position="365"/>
    </location>
</feature>
<keyword evidence="6" id="KW-0520">NAD</keyword>
<dbReference type="GO" id="GO:0005829">
    <property type="term" value="C:cytosol"/>
    <property type="evidence" value="ECO:0007669"/>
    <property type="project" value="TreeGrafter"/>
</dbReference>
<sequence>MPTHGTQTHLARSGWRPTYFADPGIVRPNQPEGGRLEDALGFESALFVPVTNGSSWFSRKDEKLLPVFWTASGVRDLLEKLYGSVESAEKDPELLLCMLGKTVGEEETVVDEGLPPPEDAHTYFLLDFSHKEKEISELCGAATKAEAETAGGGGKAKNILKAGLLTASEKMPETKSGDREAAILSIARGLAAWHRCSVFCPSCGRKTVSEKFGTCRRCAGEDGEQAEGKEEGAKAGCGRVQYPRQDPAIITLVSSGPFALLGRKPRWAAGRYSTLAGFVEIGESIEETVYREVFEEGGVSCDLSTLRFVASQPWLFPQSLMIGFHCESAKPPHTSTGESAGASSFEDKASEDVPPHMGSTAARVRERRGGKLAGVPLMSRGGGWVDLGGEGGGGRMWLPPTTIEEPDMEDVRWFHRDLVEASFSLSGFGEDGNPRFHFPGRRALARRLISDWLDSQKLQQGGGEDRAVKKQEGENSVDFE</sequence>
<feature type="compositionally biased region" description="Basic and acidic residues" evidence="7">
    <location>
        <begin position="345"/>
        <end position="354"/>
    </location>
</feature>
<feature type="domain" description="Nudix hydrolase" evidence="8">
    <location>
        <begin position="243"/>
        <end position="368"/>
    </location>
</feature>
<name>A0A0G4HXW9_9ALVE</name>
<keyword evidence="5" id="KW-0460">Magnesium</keyword>
<feature type="region of interest" description="Disordered" evidence="7">
    <location>
        <begin position="456"/>
        <end position="480"/>
    </location>
</feature>
<dbReference type="InterPro" id="IPR049734">
    <property type="entry name" value="NudC-like_C"/>
</dbReference>
<dbReference type="PROSITE" id="PS51462">
    <property type="entry name" value="NUDIX"/>
    <property type="match status" value="1"/>
</dbReference>
<dbReference type="SUPFAM" id="SSF55811">
    <property type="entry name" value="Nudix"/>
    <property type="match status" value="1"/>
</dbReference>
<dbReference type="VEuPathDB" id="CryptoDB:Cvel_33329"/>
<dbReference type="InterPro" id="IPR050241">
    <property type="entry name" value="NAD-cap_RNA_hydrolase_NudC"/>
</dbReference>
<dbReference type="GO" id="GO:0005777">
    <property type="term" value="C:peroxisome"/>
    <property type="evidence" value="ECO:0007669"/>
    <property type="project" value="TreeGrafter"/>
</dbReference>
<organism evidence="9">
    <name type="scientific">Chromera velia CCMP2878</name>
    <dbReference type="NCBI Taxonomy" id="1169474"/>
    <lineage>
        <taxon>Eukaryota</taxon>
        <taxon>Sar</taxon>
        <taxon>Alveolata</taxon>
        <taxon>Colpodellida</taxon>
        <taxon>Chromeraceae</taxon>
        <taxon>Chromera</taxon>
    </lineage>
</organism>